<dbReference type="AlphaFoldDB" id="A0A4Q1DDM1"/>
<dbReference type="PROSITE" id="PS50208">
    <property type="entry name" value="CASPASE_P20"/>
    <property type="match status" value="1"/>
</dbReference>
<feature type="domain" description="Caspase family p20" evidence="2">
    <location>
        <begin position="264"/>
        <end position="394"/>
    </location>
</feature>
<dbReference type="InterPro" id="IPR052039">
    <property type="entry name" value="Caspase-related_regulators"/>
</dbReference>
<dbReference type="Proteomes" id="UP000290545">
    <property type="component" value="Unassembled WGS sequence"/>
</dbReference>
<dbReference type="InterPro" id="IPR001309">
    <property type="entry name" value="Pept_C14_p20"/>
</dbReference>
<dbReference type="OrthoDB" id="9812126at2"/>
<dbReference type="Gene3D" id="3.40.50.1460">
    <property type="match status" value="1"/>
</dbReference>
<dbReference type="SUPFAM" id="SSF52129">
    <property type="entry name" value="Caspase-like"/>
    <property type="match status" value="1"/>
</dbReference>
<protein>
    <submittedName>
        <fullName evidence="3">Caspase family protein</fullName>
    </submittedName>
</protein>
<dbReference type="GO" id="GO:0004197">
    <property type="term" value="F:cysteine-type endopeptidase activity"/>
    <property type="evidence" value="ECO:0007669"/>
    <property type="project" value="InterPro"/>
</dbReference>
<organism evidence="3 4">
    <name type="scientific">Filimonas effusa</name>
    <dbReference type="NCBI Taxonomy" id="2508721"/>
    <lineage>
        <taxon>Bacteria</taxon>
        <taxon>Pseudomonadati</taxon>
        <taxon>Bacteroidota</taxon>
        <taxon>Chitinophagia</taxon>
        <taxon>Chitinophagales</taxon>
        <taxon>Chitinophagaceae</taxon>
        <taxon>Filimonas</taxon>
    </lineage>
</organism>
<name>A0A4Q1DDM1_9BACT</name>
<accession>A0A4Q1DDM1</accession>
<dbReference type="EMBL" id="SDHZ01000001">
    <property type="protein sequence ID" value="RXK86763.1"/>
    <property type="molecule type" value="Genomic_DNA"/>
</dbReference>
<dbReference type="InterPro" id="IPR015917">
    <property type="entry name" value="Pept_C14A"/>
</dbReference>
<dbReference type="PANTHER" id="PTHR22576">
    <property type="entry name" value="MUCOSA ASSOCIATED LYMPHOID TISSUE LYMPHOMA TRANSLOCATION PROTEIN 1/PARACASPASE"/>
    <property type="match status" value="1"/>
</dbReference>
<keyword evidence="4" id="KW-1185">Reference proteome</keyword>
<dbReference type="PANTHER" id="PTHR22576:SF37">
    <property type="entry name" value="MUCOSA-ASSOCIATED LYMPHOID TISSUE LYMPHOMA TRANSLOCATION PROTEIN 1"/>
    <property type="match status" value="1"/>
</dbReference>
<dbReference type="InterPro" id="IPR011600">
    <property type="entry name" value="Pept_C14_caspase"/>
</dbReference>
<dbReference type="InterPro" id="IPR029030">
    <property type="entry name" value="Caspase-like_dom_sf"/>
</dbReference>
<evidence type="ECO:0000259" key="2">
    <source>
        <dbReference type="PROSITE" id="PS50208"/>
    </source>
</evidence>
<dbReference type="Pfam" id="PF18860">
    <property type="entry name" value="AbiJ_NTD3"/>
    <property type="match status" value="1"/>
</dbReference>
<gene>
    <name evidence="3" type="ORF">ESB13_08180</name>
</gene>
<sequence length="490" mass="56054">MFLIDKLEPMQIELLQWLKDIGENKAANFFSECRMDIVYVDTLFEIGGSERETLLVDCEIGVPGEYFFKLQSDYFSQVNVIETQLSEVATAIGFHVRNIKWIPKIEIDNNKKMTISIVARQAIFDEITLNKISWSGKLEEPNFLNRIFDLSKLPSHDSRYNNAYDDIHKHRILNYDWEDDWVFTDRRFNLLHCDEEIFLSFLALTINPVSRNDGTNQLLEIYNRNLVHSGIEFYEKSKIAGKPIYGHREVNSTPTVENPAVKKLRKLALVIGCSKYEYAGILANPLNDASAMKQKLEELGFDVMHLENPNLKQMKTEIDDFGTELEKYDVGLFYFAGHGVQVKGLNYLIPVDANLKNERTVEYDCVQVDRVLSHLEAAKTSVNLLILDACRNNPFERSWGRDLSKRGLAVMEAPKGSLIAYSTSPGKTASDGEGTNGLYTGILVSEITTMNVTITQLFQRVRKSVMEKSKDEQIPWESTSLTADFYFNQK</sequence>
<dbReference type="Pfam" id="PF00656">
    <property type="entry name" value="Peptidase_C14"/>
    <property type="match status" value="1"/>
</dbReference>
<comment type="caution">
    <text evidence="3">The sequence shown here is derived from an EMBL/GenBank/DDBJ whole genome shotgun (WGS) entry which is preliminary data.</text>
</comment>
<comment type="similarity">
    <text evidence="1">Belongs to the peptidase C14A family.</text>
</comment>
<reference evidence="3 4" key="1">
    <citation type="submission" date="2019-01" db="EMBL/GenBank/DDBJ databases">
        <title>Filimonas sp. strain TTM-71.</title>
        <authorList>
            <person name="Chen W.-M."/>
        </authorList>
    </citation>
    <scope>NUCLEOTIDE SEQUENCE [LARGE SCALE GENOMIC DNA]</scope>
    <source>
        <strain evidence="3 4">TTM-71</strain>
    </source>
</reference>
<dbReference type="GO" id="GO:0006508">
    <property type="term" value="P:proteolysis"/>
    <property type="evidence" value="ECO:0007669"/>
    <property type="project" value="InterPro"/>
</dbReference>
<dbReference type="SMART" id="SM00115">
    <property type="entry name" value="CASc"/>
    <property type="match status" value="1"/>
</dbReference>
<evidence type="ECO:0000313" key="4">
    <source>
        <dbReference type="Proteomes" id="UP000290545"/>
    </source>
</evidence>
<dbReference type="InterPro" id="IPR041427">
    <property type="entry name" value="AbiJ-NTD3"/>
</dbReference>
<evidence type="ECO:0000313" key="3">
    <source>
        <dbReference type="EMBL" id="RXK86763.1"/>
    </source>
</evidence>
<proteinExistence type="inferred from homology"/>
<evidence type="ECO:0000256" key="1">
    <source>
        <dbReference type="ARBA" id="ARBA00010134"/>
    </source>
</evidence>